<dbReference type="PANTHER" id="PTHR38454">
    <property type="entry name" value="INTEGRAL MEMBRANE PROTEIN-RELATED"/>
    <property type="match status" value="1"/>
</dbReference>
<feature type="transmembrane region" description="Helical" evidence="2">
    <location>
        <begin position="436"/>
        <end position="453"/>
    </location>
</feature>
<accession>A0AAE3J4S8</accession>
<dbReference type="PANTHER" id="PTHR38454:SF1">
    <property type="entry name" value="INTEGRAL MEMBRANE PROTEIN"/>
    <property type="match status" value="1"/>
</dbReference>
<dbReference type="Pfam" id="PF09586">
    <property type="entry name" value="YfhO"/>
    <property type="match status" value="2"/>
</dbReference>
<sequence>MEKRDKRQKIRTVLILEVLLFFSGLLIYSQFVFGDRFLAFGTFADVGSDTVQQYLMHYHSVVNHIRDGNVSFWDFNNGFGVNMFQMNLFDPTLILLYLIGLIRGSNHIWGALVYVQILRILMAGLASYLFLSEFKLSERSKLFAAYIYGLNGFLMVWGQHYQFGIITVYLPLLLLFAERTFRRKRFRVCLPLIVFLTVIDSTYLAYMSCLTTGVYLIFRVLLATELPVKERLIRFLKTCLGMLLGVLMGLCVLLPTAYVIFRVSSRLESELSLGQRLLQGFVPMDGETYLTMLYRFFSANLLNKNGDYAGNSNYYEDPSLFASIFLVIFGVQYLCVLWRSRLSRYKKGVLYGAAALIGFCLIFPLAGIVFNGCSGYISRFSFVLMPFFALVIAWMADRFLEGERLCIPALIATGALSICIYISGYAFTTQPPQKNLILGMLAVSLLSMLLLLAGQFLKKTKYRRAFYTILLLLAVSDMCLEGKGTVTDRGAVEKNDTTCLSDLYNEDVKEAIAWLKETDTGFYRIEKTYREGIASMTSLAQDYSSISAYNSIQNGNVKEFVFNSAPDLLFDGLNYYCYSEHPEDGELPVFLGVRYLLAKDDQVPDTYEFVRSFGTISVYQAKEYAGIVSFYNASRAMTNEDFKAKCNSRGNQQSLDKVLLARLGIEESQEELESYQAEAKTKGSTDPVKKTAEDSYAGDRGTFTLEKAGNDSHLTGTAEVPSDGYLLITVPYEGGWELTLDGEKQEILKADLGFMGVRVSAGSHTFSLDYHPPLFKAGCILSIIGWLFYLIYLAVMIRNKKDKRGVKNHDRL</sequence>
<dbReference type="RefSeq" id="WP_227614195.1">
    <property type="nucleotide sequence ID" value="NZ_JAJEPR010000003.1"/>
</dbReference>
<keyword evidence="2" id="KW-0812">Transmembrane</keyword>
<evidence type="ECO:0000313" key="4">
    <source>
        <dbReference type="Proteomes" id="UP001197875"/>
    </source>
</evidence>
<protein>
    <submittedName>
        <fullName evidence="3">YfhO family protein</fullName>
    </submittedName>
</protein>
<feature type="compositionally biased region" description="Basic and acidic residues" evidence="1">
    <location>
        <begin position="679"/>
        <end position="693"/>
    </location>
</feature>
<feature type="transmembrane region" description="Helical" evidence="2">
    <location>
        <begin position="212"/>
        <end position="228"/>
    </location>
</feature>
<name>A0AAE3J4S8_9FIRM</name>
<dbReference type="EMBL" id="JAJEPR010000003">
    <property type="protein sequence ID" value="MCC2188682.1"/>
    <property type="molecule type" value="Genomic_DNA"/>
</dbReference>
<keyword evidence="4" id="KW-1185">Reference proteome</keyword>
<gene>
    <name evidence="3" type="ORF">LKD71_02395</name>
</gene>
<dbReference type="InterPro" id="IPR018580">
    <property type="entry name" value="Uncharacterised_YfhO"/>
</dbReference>
<keyword evidence="2" id="KW-0472">Membrane</keyword>
<feature type="transmembrane region" description="Helical" evidence="2">
    <location>
        <begin position="12"/>
        <end position="33"/>
    </location>
</feature>
<feature type="transmembrane region" description="Helical" evidence="2">
    <location>
        <begin position="376"/>
        <end position="396"/>
    </location>
</feature>
<feature type="transmembrane region" description="Helical" evidence="2">
    <location>
        <begin position="350"/>
        <end position="370"/>
    </location>
</feature>
<reference evidence="3 4" key="1">
    <citation type="submission" date="2021-10" db="EMBL/GenBank/DDBJ databases">
        <title>Anaerobic single-cell dispensing facilitates the cultivation of human gut bacteria.</title>
        <authorList>
            <person name="Afrizal A."/>
        </authorList>
    </citation>
    <scope>NUCLEOTIDE SEQUENCE [LARGE SCALE GENOMIC DNA]</scope>
    <source>
        <strain evidence="3 4">CLA-AA-H277</strain>
    </source>
</reference>
<feature type="transmembrane region" description="Helical" evidence="2">
    <location>
        <begin position="111"/>
        <end position="131"/>
    </location>
</feature>
<feature type="transmembrane region" description="Helical" evidence="2">
    <location>
        <begin position="79"/>
        <end position="99"/>
    </location>
</feature>
<feature type="transmembrane region" description="Helical" evidence="2">
    <location>
        <begin position="143"/>
        <end position="176"/>
    </location>
</feature>
<organism evidence="3 4">
    <name type="scientific">Fusicatenibacter faecihominis</name>
    <dbReference type="NCBI Taxonomy" id="2881276"/>
    <lineage>
        <taxon>Bacteria</taxon>
        <taxon>Bacillati</taxon>
        <taxon>Bacillota</taxon>
        <taxon>Clostridia</taxon>
        <taxon>Lachnospirales</taxon>
        <taxon>Lachnospiraceae</taxon>
        <taxon>Fusicatenibacter</taxon>
    </lineage>
</organism>
<keyword evidence="2" id="KW-1133">Transmembrane helix</keyword>
<evidence type="ECO:0000256" key="2">
    <source>
        <dbReference type="SAM" id="Phobius"/>
    </source>
</evidence>
<dbReference type="Proteomes" id="UP001197875">
    <property type="component" value="Unassembled WGS sequence"/>
</dbReference>
<feature type="transmembrane region" description="Helical" evidence="2">
    <location>
        <begin position="774"/>
        <end position="795"/>
    </location>
</feature>
<dbReference type="AlphaFoldDB" id="A0AAE3J4S8"/>
<feature type="region of interest" description="Disordered" evidence="1">
    <location>
        <begin position="674"/>
        <end position="695"/>
    </location>
</feature>
<feature type="transmembrane region" description="Helical" evidence="2">
    <location>
        <begin position="320"/>
        <end position="338"/>
    </location>
</feature>
<comment type="caution">
    <text evidence="3">The sequence shown here is derived from an EMBL/GenBank/DDBJ whole genome shotgun (WGS) entry which is preliminary data.</text>
</comment>
<evidence type="ECO:0000313" key="3">
    <source>
        <dbReference type="EMBL" id="MCC2188682.1"/>
    </source>
</evidence>
<proteinExistence type="predicted"/>
<feature type="transmembrane region" description="Helical" evidence="2">
    <location>
        <begin position="405"/>
        <end position="424"/>
    </location>
</feature>
<evidence type="ECO:0000256" key="1">
    <source>
        <dbReference type="SAM" id="MobiDB-lite"/>
    </source>
</evidence>
<feature type="transmembrane region" description="Helical" evidence="2">
    <location>
        <begin position="240"/>
        <end position="261"/>
    </location>
</feature>